<dbReference type="EMBL" id="JAHRIP010029177">
    <property type="protein sequence ID" value="MEQ2291534.1"/>
    <property type="molecule type" value="Genomic_DNA"/>
</dbReference>
<reference evidence="15 16" key="1">
    <citation type="submission" date="2021-06" db="EMBL/GenBank/DDBJ databases">
        <authorList>
            <person name="Palmer J.M."/>
        </authorList>
    </citation>
    <scope>NUCLEOTIDE SEQUENCE [LARGE SCALE GENOMIC DNA]</scope>
    <source>
        <strain evidence="15 16">AS_MEX2019</strain>
        <tissue evidence="15">Muscle</tissue>
    </source>
</reference>
<dbReference type="InterPro" id="IPR000961">
    <property type="entry name" value="AGC-kinase_C"/>
</dbReference>
<evidence type="ECO:0000259" key="13">
    <source>
        <dbReference type="PROSITE" id="PS50011"/>
    </source>
</evidence>
<name>A0ABV0YCI8_9TELE</name>
<dbReference type="GO" id="GO:0016301">
    <property type="term" value="F:kinase activity"/>
    <property type="evidence" value="ECO:0007669"/>
    <property type="project" value="UniProtKB-KW"/>
</dbReference>
<keyword evidence="8 12" id="KW-0175">Coiled coil</keyword>
<feature type="binding site" evidence="11">
    <location>
        <position position="103"/>
    </location>
    <ligand>
        <name>ATP</name>
        <dbReference type="ChEBI" id="CHEBI:30616"/>
    </ligand>
</feature>
<comment type="catalytic activity">
    <reaction evidence="10">
        <text>L-seryl-[protein] + ATP = O-phospho-L-seryl-[protein] + ADP + H(+)</text>
        <dbReference type="Rhea" id="RHEA:17989"/>
        <dbReference type="Rhea" id="RHEA-COMP:9863"/>
        <dbReference type="Rhea" id="RHEA-COMP:11604"/>
        <dbReference type="ChEBI" id="CHEBI:15378"/>
        <dbReference type="ChEBI" id="CHEBI:29999"/>
        <dbReference type="ChEBI" id="CHEBI:30616"/>
        <dbReference type="ChEBI" id="CHEBI:83421"/>
        <dbReference type="ChEBI" id="CHEBI:456216"/>
        <dbReference type="EC" id="2.7.11.1"/>
    </reaction>
</comment>
<evidence type="ECO:0000313" key="16">
    <source>
        <dbReference type="Proteomes" id="UP001469553"/>
    </source>
</evidence>
<dbReference type="EC" id="2.7.11.1" evidence="1"/>
<dbReference type="InterPro" id="IPR017892">
    <property type="entry name" value="Pkinase_C"/>
</dbReference>
<dbReference type="SMART" id="SM00220">
    <property type="entry name" value="S_TKc"/>
    <property type="match status" value="1"/>
</dbReference>
<proteinExistence type="predicted"/>
<keyword evidence="6 15" id="KW-0418">Kinase</keyword>
<evidence type="ECO:0000256" key="8">
    <source>
        <dbReference type="ARBA" id="ARBA00023054"/>
    </source>
</evidence>
<gene>
    <name evidence="15" type="primary">CDC42BPB_1</name>
    <name evidence="15" type="ORF">AMECASPLE_014273</name>
</gene>
<evidence type="ECO:0000313" key="15">
    <source>
        <dbReference type="EMBL" id="MEQ2291534.1"/>
    </source>
</evidence>
<dbReference type="PROSITE" id="PS00108">
    <property type="entry name" value="PROTEIN_KINASE_ST"/>
    <property type="match status" value="1"/>
</dbReference>
<dbReference type="PROSITE" id="PS00107">
    <property type="entry name" value="PROTEIN_KINASE_ATP"/>
    <property type="match status" value="1"/>
</dbReference>
<dbReference type="Pfam" id="PF15796">
    <property type="entry name" value="KELK"/>
    <property type="match status" value="1"/>
</dbReference>
<keyword evidence="4" id="KW-0808">Transferase</keyword>
<evidence type="ECO:0000256" key="1">
    <source>
        <dbReference type="ARBA" id="ARBA00012513"/>
    </source>
</evidence>
<keyword evidence="16" id="KW-1185">Reference proteome</keyword>
<comment type="caution">
    <text evidence="15">The sequence shown here is derived from an EMBL/GenBank/DDBJ whole genome shotgun (WGS) entry which is preliminary data.</text>
</comment>
<dbReference type="Proteomes" id="UP001469553">
    <property type="component" value="Unassembled WGS sequence"/>
</dbReference>
<dbReference type="InterPro" id="IPR027417">
    <property type="entry name" value="P-loop_NTPase"/>
</dbReference>
<dbReference type="InterPro" id="IPR000719">
    <property type="entry name" value="Prot_kinase_dom"/>
</dbReference>
<dbReference type="Gene3D" id="1.10.510.10">
    <property type="entry name" value="Transferase(Phosphotransferase) domain 1"/>
    <property type="match status" value="1"/>
</dbReference>
<dbReference type="SUPFAM" id="SSF52540">
    <property type="entry name" value="P-loop containing nucleoside triphosphate hydrolases"/>
    <property type="match status" value="1"/>
</dbReference>
<evidence type="ECO:0000256" key="7">
    <source>
        <dbReference type="ARBA" id="ARBA00022840"/>
    </source>
</evidence>
<evidence type="ECO:0000256" key="12">
    <source>
        <dbReference type="SAM" id="Coils"/>
    </source>
</evidence>
<dbReference type="InterPro" id="IPR008271">
    <property type="entry name" value="Ser/Thr_kinase_AS"/>
</dbReference>
<feature type="coiled-coil region" evidence="12">
    <location>
        <begin position="432"/>
        <end position="613"/>
    </location>
</feature>
<evidence type="ECO:0000259" key="14">
    <source>
        <dbReference type="PROSITE" id="PS51285"/>
    </source>
</evidence>
<dbReference type="PROSITE" id="PS51285">
    <property type="entry name" value="AGC_KINASE_CTER"/>
    <property type="match status" value="1"/>
</dbReference>
<feature type="non-terminal residue" evidence="15">
    <location>
        <position position="616"/>
    </location>
</feature>
<keyword evidence="2" id="KW-0723">Serine/threonine-protein kinase</keyword>
<evidence type="ECO:0000256" key="3">
    <source>
        <dbReference type="ARBA" id="ARBA00022553"/>
    </source>
</evidence>
<evidence type="ECO:0000256" key="9">
    <source>
        <dbReference type="ARBA" id="ARBA00047899"/>
    </source>
</evidence>
<dbReference type="SMART" id="SM00133">
    <property type="entry name" value="S_TK_X"/>
    <property type="match status" value="1"/>
</dbReference>
<dbReference type="SUPFAM" id="SSF56112">
    <property type="entry name" value="Protein kinase-like (PK-like)"/>
    <property type="match status" value="1"/>
</dbReference>
<dbReference type="InterPro" id="IPR031597">
    <property type="entry name" value="KELK"/>
</dbReference>
<dbReference type="PROSITE" id="PS50011">
    <property type="entry name" value="PROTEIN_KINASE_DOM"/>
    <property type="match status" value="1"/>
</dbReference>
<dbReference type="Pfam" id="PF00433">
    <property type="entry name" value="Pkinase_C"/>
    <property type="match status" value="1"/>
</dbReference>
<dbReference type="Pfam" id="PF00069">
    <property type="entry name" value="Pkinase"/>
    <property type="match status" value="1"/>
</dbReference>
<evidence type="ECO:0000256" key="2">
    <source>
        <dbReference type="ARBA" id="ARBA00022527"/>
    </source>
</evidence>
<protein>
    <recommendedName>
        <fullName evidence="1">non-specific serine/threonine protein kinase</fullName>
        <ecNumber evidence="1">2.7.11.1</ecNumber>
    </recommendedName>
</protein>
<accession>A0ABV0YCI8</accession>
<keyword evidence="5 11" id="KW-0547">Nucleotide-binding</keyword>
<dbReference type="InterPro" id="IPR050839">
    <property type="entry name" value="Rho-assoc_Ser/Thr_Kinase"/>
</dbReference>
<dbReference type="Gene3D" id="3.30.200.20">
    <property type="entry name" value="Phosphorylase Kinase, domain 1"/>
    <property type="match status" value="1"/>
</dbReference>
<dbReference type="InterPro" id="IPR011009">
    <property type="entry name" value="Kinase-like_dom_sf"/>
</dbReference>
<evidence type="ECO:0000256" key="6">
    <source>
        <dbReference type="ARBA" id="ARBA00022777"/>
    </source>
</evidence>
<keyword evidence="3" id="KW-0597">Phosphoprotein</keyword>
<evidence type="ECO:0000256" key="4">
    <source>
        <dbReference type="ARBA" id="ARBA00022679"/>
    </source>
</evidence>
<sequence>MSAQERLRRLEELLLEQREAGCLSVEALVDLLLCLYTECSNSPLKREKHITDFLNWVKPFTSRVKDMRLKRDDFEMLKVIGRGAFGEVAVVKMKNTERVYAMKILNKWEMLKRAETACFREERDVLVKGDSQWITTLHYAFQDDNFLYLVMDYYVGGDLLTLLSKFEDRLPEDMAKFYVAEMVLAIHSIHQQQYIHRDIKPDNVLLDVNGHIRLADFGSCLRMMEDGTVQSSVAVGTPDYISPEILQAMEDGMGRYGPECDWWSLGVCMYEMLYGETPFYAESLVETYGKIMNHEERFQFPSHVTDVSEDAKDLIQRLLCSRERRLGLNGISDFKSHPFFSNIDWDNIHSAEAPYIPDVSSPTDTSNFDVDDDVLKNPDIGPPVSHTGFTGQHLPFVGFTFTTDSFFSDRSTISRAALGVRTEPDGGGGQEVEAFEKRIRRLEQEKQELNRKLQESTQALQAPARGGTLARDKEIKKLNEEIERLKRKLADSDRLEHQLEEAVTLRQDYESSASKLKTLEKQVKTLRQEKEDIHKQLADSLERLRSQTKELKEAHSQRKLALQEFSDLSERMAELRSSKQRLSRQLRDKEEEMDALLQKMDALRQEIRKTEKNRKE</sequence>
<comment type="catalytic activity">
    <reaction evidence="9">
        <text>L-threonyl-[protein] + ATP = O-phospho-L-threonyl-[protein] + ADP + H(+)</text>
        <dbReference type="Rhea" id="RHEA:46608"/>
        <dbReference type="Rhea" id="RHEA-COMP:11060"/>
        <dbReference type="Rhea" id="RHEA-COMP:11605"/>
        <dbReference type="ChEBI" id="CHEBI:15378"/>
        <dbReference type="ChEBI" id="CHEBI:30013"/>
        <dbReference type="ChEBI" id="CHEBI:30616"/>
        <dbReference type="ChEBI" id="CHEBI:61977"/>
        <dbReference type="ChEBI" id="CHEBI:456216"/>
        <dbReference type="EC" id="2.7.11.1"/>
    </reaction>
</comment>
<organism evidence="15 16">
    <name type="scientific">Ameca splendens</name>
    <dbReference type="NCBI Taxonomy" id="208324"/>
    <lineage>
        <taxon>Eukaryota</taxon>
        <taxon>Metazoa</taxon>
        <taxon>Chordata</taxon>
        <taxon>Craniata</taxon>
        <taxon>Vertebrata</taxon>
        <taxon>Euteleostomi</taxon>
        <taxon>Actinopterygii</taxon>
        <taxon>Neopterygii</taxon>
        <taxon>Teleostei</taxon>
        <taxon>Neoteleostei</taxon>
        <taxon>Acanthomorphata</taxon>
        <taxon>Ovalentaria</taxon>
        <taxon>Atherinomorphae</taxon>
        <taxon>Cyprinodontiformes</taxon>
        <taxon>Goodeidae</taxon>
        <taxon>Ameca</taxon>
    </lineage>
</organism>
<dbReference type="PANTHER" id="PTHR22988:SF34">
    <property type="entry name" value="SERINE_THREONINE-PROTEIN KINASE MRCK BETA"/>
    <property type="match status" value="1"/>
</dbReference>
<feature type="domain" description="AGC-kinase C-terminal" evidence="14">
    <location>
        <begin position="341"/>
        <end position="411"/>
    </location>
</feature>
<evidence type="ECO:0000256" key="11">
    <source>
        <dbReference type="PROSITE-ProRule" id="PRU10141"/>
    </source>
</evidence>
<feature type="domain" description="Protein kinase" evidence="13">
    <location>
        <begin position="74"/>
        <end position="340"/>
    </location>
</feature>
<dbReference type="InterPro" id="IPR017441">
    <property type="entry name" value="Protein_kinase_ATP_BS"/>
</dbReference>
<dbReference type="PANTHER" id="PTHR22988">
    <property type="entry name" value="MYOTONIC DYSTROPHY S/T KINASE-RELATED"/>
    <property type="match status" value="1"/>
</dbReference>
<evidence type="ECO:0000256" key="5">
    <source>
        <dbReference type="ARBA" id="ARBA00022741"/>
    </source>
</evidence>
<keyword evidence="7 11" id="KW-0067">ATP-binding</keyword>
<evidence type="ECO:0000256" key="10">
    <source>
        <dbReference type="ARBA" id="ARBA00048679"/>
    </source>
</evidence>